<dbReference type="AlphaFoldDB" id="A0A915EK95"/>
<dbReference type="Proteomes" id="UP000887574">
    <property type="component" value="Unplaced"/>
</dbReference>
<protein>
    <submittedName>
        <fullName evidence="2">Uncharacterized protein</fullName>
    </submittedName>
</protein>
<dbReference type="WBParaSite" id="jg7631">
    <property type="protein sequence ID" value="jg7631"/>
    <property type="gene ID" value="jg7631"/>
</dbReference>
<sequence>MHIAQIQLRKPHQDCYTNNYDFTPTQQFLQTISFRRALDNAKAKSVLITDGQSRFVDQGSLINARSTDQFGGYRCLQNLADIYFNSRHLCKDSASVNYVLSHDEMGVAFQQLVETNYPLKVLLFNGDTDERNSFLAASTLFAHLTFSNL</sequence>
<proteinExistence type="predicted"/>
<keyword evidence="1" id="KW-1185">Reference proteome</keyword>
<name>A0A915EK95_9BILA</name>
<organism evidence="1 2">
    <name type="scientific">Ditylenchus dipsaci</name>
    <dbReference type="NCBI Taxonomy" id="166011"/>
    <lineage>
        <taxon>Eukaryota</taxon>
        <taxon>Metazoa</taxon>
        <taxon>Ecdysozoa</taxon>
        <taxon>Nematoda</taxon>
        <taxon>Chromadorea</taxon>
        <taxon>Rhabditida</taxon>
        <taxon>Tylenchina</taxon>
        <taxon>Tylenchomorpha</taxon>
        <taxon>Sphaerularioidea</taxon>
        <taxon>Anguinidae</taxon>
        <taxon>Anguininae</taxon>
        <taxon>Ditylenchus</taxon>
    </lineage>
</organism>
<reference evidence="2" key="1">
    <citation type="submission" date="2022-11" db="UniProtKB">
        <authorList>
            <consortium name="WormBaseParasite"/>
        </authorList>
    </citation>
    <scope>IDENTIFICATION</scope>
</reference>
<evidence type="ECO:0000313" key="1">
    <source>
        <dbReference type="Proteomes" id="UP000887574"/>
    </source>
</evidence>
<accession>A0A915EK95</accession>
<evidence type="ECO:0000313" key="2">
    <source>
        <dbReference type="WBParaSite" id="jg7631"/>
    </source>
</evidence>